<dbReference type="EMBL" id="CP045644">
    <property type="protein sequence ID" value="QFZ87126.1"/>
    <property type="molecule type" value="Genomic_DNA"/>
</dbReference>
<dbReference type="Proteomes" id="UP000326780">
    <property type="component" value="Chromosome"/>
</dbReference>
<dbReference type="RefSeq" id="WP_153285558.1">
    <property type="nucleotide sequence ID" value="NZ_CP045644.1"/>
</dbReference>
<keyword evidence="1" id="KW-0812">Transmembrane</keyword>
<name>A0A5Q0MC81_VARPD</name>
<feature type="transmembrane region" description="Helical" evidence="1">
    <location>
        <begin position="139"/>
        <end position="160"/>
    </location>
</feature>
<dbReference type="AlphaFoldDB" id="A0A5Q0MC81"/>
<keyword evidence="1" id="KW-1133">Transmembrane helix</keyword>
<organism evidence="2 3">
    <name type="scientific">Variovorax paradoxus</name>
    <dbReference type="NCBI Taxonomy" id="34073"/>
    <lineage>
        <taxon>Bacteria</taxon>
        <taxon>Pseudomonadati</taxon>
        <taxon>Pseudomonadota</taxon>
        <taxon>Betaproteobacteria</taxon>
        <taxon>Burkholderiales</taxon>
        <taxon>Comamonadaceae</taxon>
        <taxon>Variovorax</taxon>
    </lineage>
</organism>
<evidence type="ECO:0000256" key="1">
    <source>
        <dbReference type="SAM" id="Phobius"/>
    </source>
</evidence>
<evidence type="ECO:0000313" key="2">
    <source>
        <dbReference type="EMBL" id="QFZ87126.1"/>
    </source>
</evidence>
<evidence type="ECO:0000313" key="3">
    <source>
        <dbReference type="Proteomes" id="UP000326780"/>
    </source>
</evidence>
<accession>A0A5Q0MC81</accession>
<keyword evidence="1" id="KW-0472">Membrane</keyword>
<gene>
    <name evidence="2" type="ORF">GFK26_32280</name>
</gene>
<protein>
    <submittedName>
        <fullName evidence="2">Uncharacterized protein</fullName>
    </submittedName>
</protein>
<feature type="transmembrane region" description="Helical" evidence="1">
    <location>
        <begin position="166"/>
        <end position="191"/>
    </location>
</feature>
<sequence length="477" mass="52935">MSDPHSYLDVLARVLALPLSEGFVSSDERFHAASAGADALIVDVEQRRYHRVFDARPLGFEDTAHDGVAQASLQIEHSDGVRTIALAAQDDSFWTPLPEPRVTGLPRIVQRHDTSWTSPAPPPSDAPQRTSITDWLGSLVALAVLAFFAAFGFNALRWSLEGGWNLLWLLVGLPVFPIFGVLTLVAVYTLVRSAVPQPRRRALEAIHISRDESFRLGEPMAFRVDAVVPASVDGQPTQAPPQIIADLIVQTLNDPVDGDWSLKDQFWGAGRADVVPSTLTGTGERRVHYVGTVTATRRTPREAQERWYLALSTSREMGVAPFHIANVATPALVVPYQMVQPPDRHAQIDALLLNTGSDLIHKAYNGEDGTALCDDFTPEECRAVFTIDAHALVDHAMATRWYEGRIRTERVSSDGCFYMLKEGPTYQLMYTERHDTVTVYESPDLRSVVGRYLVAEHLFVDQLPGAETMKVLRPRFY</sequence>
<proteinExistence type="predicted"/>
<reference evidence="2 3" key="1">
    <citation type="submission" date="2019-10" db="EMBL/GenBank/DDBJ databases">
        <title>Complete genome sequence of Variovorax paradoxus 5C-2.</title>
        <authorList>
            <person name="Gogoleva N.E."/>
            <person name="Balkin A.S."/>
        </authorList>
    </citation>
    <scope>NUCLEOTIDE SEQUENCE [LARGE SCALE GENOMIC DNA]</scope>
    <source>
        <strain evidence="2 3">5C-2</strain>
    </source>
</reference>